<keyword evidence="2 8" id="KW-0479">Metal-binding</keyword>
<keyword evidence="11" id="KW-1185">Reference proteome</keyword>
<feature type="binding site" evidence="8">
    <location>
        <position position="475"/>
    </location>
    <ligand>
        <name>Zn(2+)</name>
        <dbReference type="ChEBI" id="CHEBI:29105"/>
        <note>catalytic</note>
    </ligand>
</feature>
<dbReference type="Gene3D" id="3.40.1620.60">
    <property type="match status" value="1"/>
</dbReference>
<protein>
    <recommendedName>
        <fullName evidence="9">Peptidase M12B domain-containing protein</fullName>
    </recommendedName>
</protein>
<evidence type="ECO:0000313" key="10">
    <source>
        <dbReference type="EMBL" id="KAL3856272.1"/>
    </source>
</evidence>
<organism evidence="10 11">
    <name type="scientific">Sinanodonta woodiana</name>
    <name type="common">Chinese pond mussel</name>
    <name type="synonym">Anodonta woodiana</name>
    <dbReference type="NCBI Taxonomy" id="1069815"/>
    <lineage>
        <taxon>Eukaryota</taxon>
        <taxon>Metazoa</taxon>
        <taxon>Spiralia</taxon>
        <taxon>Lophotrochozoa</taxon>
        <taxon>Mollusca</taxon>
        <taxon>Bivalvia</taxon>
        <taxon>Autobranchia</taxon>
        <taxon>Heteroconchia</taxon>
        <taxon>Palaeoheterodonta</taxon>
        <taxon>Unionida</taxon>
        <taxon>Unionoidea</taxon>
        <taxon>Unionidae</taxon>
        <taxon>Unioninae</taxon>
        <taxon>Sinanodonta</taxon>
    </lineage>
</organism>
<dbReference type="AlphaFoldDB" id="A0ABD3V3Z4"/>
<dbReference type="PANTHER" id="PTHR11905:SF159">
    <property type="entry name" value="ADAM METALLOPROTEASE"/>
    <property type="match status" value="1"/>
</dbReference>
<feature type="non-terminal residue" evidence="10">
    <location>
        <position position="619"/>
    </location>
</feature>
<evidence type="ECO:0000256" key="3">
    <source>
        <dbReference type="ARBA" id="ARBA00022801"/>
    </source>
</evidence>
<dbReference type="InterPro" id="IPR001590">
    <property type="entry name" value="Peptidase_M12B"/>
</dbReference>
<proteinExistence type="predicted"/>
<evidence type="ECO:0000256" key="1">
    <source>
        <dbReference type="ARBA" id="ARBA00022670"/>
    </source>
</evidence>
<dbReference type="Pfam" id="PF01421">
    <property type="entry name" value="Reprolysin"/>
    <property type="match status" value="1"/>
</dbReference>
<evidence type="ECO:0000256" key="7">
    <source>
        <dbReference type="ARBA" id="ARBA00023180"/>
    </source>
</evidence>
<evidence type="ECO:0000256" key="2">
    <source>
        <dbReference type="ARBA" id="ARBA00022723"/>
    </source>
</evidence>
<dbReference type="PROSITE" id="PS50215">
    <property type="entry name" value="ADAM_MEPRO"/>
    <property type="match status" value="1"/>
</dbReference>
<dbReference type="GO" id="GO:0006508">
    <property type="term" value="P:proteolysis"/>
    <property type="evidence" value="ECO:0007669"/>
    <property type="project" value="UniProtKB-KW"/>
</dbReference>
<dbReference type="Pfam" id="PF17771">
    <property type="entry name" value="ADAMTS_CR_2"/>
    <property type="match status" value="1"/>
</dbReference>
<comment type="caution">
    <text evidence="8">Lacks conserved residue(s) required for the propagation of feature annotation.</text>
</comment>
<keyword evidence="1" id="KW-0645">Protease</keyword>
<sequence length="619" mass="70507">MNIFTTKHVPTDNIFNSTLSMINTIQIQIEICIAFHSPPNPSIQSNFEIKMKNGVLHCVVSLLVCVQSATTSPETVWLRDVTSELQTDKRILGDLDLPDELTFIFSRGSKSLNINLRRNYEIDPNVDVYVVQKSTIGRVHVTKSGNLEHEDVAYYQDVDNGAFMTVRCIKRSGGHCARVINGNIEIEGINYDLRPSETGVTLRSVLESNYLRGTKYVIEDQEQVGRRTAAWKGEAEQENVKNVDQTFLEHVGLLRRGEDKLNNYFSPDDALSSRNVEDFNEEVIEEEVRNPKNNYYVEMGILVDSGIWDLHSSLIQISDKDEKDLEVQRSIREYFSHIINGVNLRYKGIKDDSISITVTLREFFLFKREDIFPHNKSLVLRDEGETYIEVDEYLSDIRNWDIDYSDMLVPFDHAMLFTRHDLYEKQLSNNIVAGLSFTGGVCDIGDRTSVIQVQDYFQTVHAAAHELGHNLGADHDGENRCTACPAEDLYTMSKQFPQFGKSKTFSKNPWLFSTCSVDLFKSTLRQKDCVTNIGVIYDDAEWKTNVARPPGRAYTHRQQCQHIKGPNSDFCGAVSEDICLFMKCLDPKTGQCFKESFSAARGTKCGRKMWCIEGECVSR</sequence>
<evidence type="ECO:0000256" key="8">
    <source>
        <dbReference type="PROSITE-ProRule" id="PRU00276"/>
    </source>
</evidence>
<keyword evidence="7" id="KW-0325">Glycoprotein</keyword>
<dbReference type="GO" id="GO:0046872">
    <property type="term" value="F:metal ion binding"/>
    <property type="evidence" value="ECO:0007669"/>
    <property type="project" value="UniProtKB-KW"/>
</dbReference>
<feature type="active site" evidence="8">
    <location>
        <position position="466"/>
    </location>
</feature>
<dbReference type="InterPro" id="IPR041645">
    <property type="entry name" value="ADAMTS_CR_2"/>
</dbReference>
<keyword evidence="3" id="KW-0378">Hydrolase</keyword>
<feature type="binding site" evidence="8">
    <location>
        <position position="469"/>
    </location>
    <ligand>
        <name>Zn(2+)</name>
        <dbReference type="ChEBI" id="CHEBI:29105"/>
        <note>catalytic</note>
    </ligand>
</feature>
<dbReference type="Gene3D" id="3.40.390.10">
    <property type="entry name" value="Collagenase (Catalytic Domain)"/>
    <property type="match status" value="1"/>
</dbReference>
<dbReference type="Proteomes" id="UP001634394">
    <property type="component" value="Unassembled WGS sequence"/>
</dbReference>
<evidence type="ECO:0000259" key="9">
    <source>
        <dbReference type="PROSITE" id="PS50215"/>
    </source>
</evidence>
<evidence type="ECO:0000256" key="6">
    <source>
        <dbReference type="ARBA" id="ARBA00023157"/>
    </source>
</evidence>
<keyword evidence="5" id="KW-0482">Metalloprotease</keyword>
<dbReference type="SUPFAM" id="SSF55486">
    <property type="entry name" value="Metalloproteases ('zincins'), catalytic domain"/>
    <property type="match status" value="1"/>
</dbReference>
<evidence type="ECO:0000313" key="11">
    <source>
        <dbReference type="Proteomes" id="UP001634394"/>
    </source>
</evidence>
<gene>
    <name evidence="10" type="ORF">ACJMK2_011046</name>
</gene>
<name>A0ABD3V3Z4_SINWO</name>
<reference evidence="10 11" key="1">
    <citation type="submission" date="2024-11" db="EMBL/GenBank/DDBJ databases">
        <title>Chromosome-level genome assembly of the freshwater bivalve Anodonta woodiana.</title>
        <authorList>
            <person name="Chen X."/>
        </authorList>
    </citation>
    <scope>NUCLEOTIDE SEQUENCE [LARGE SCALE GENOMIC DNA]</scope>
    <source>
        <strain evidence="10">MN2024</strain>
        <tissue evidence="10">Gills</tissue>
    </source>
</reference>
<dbReference type="PANTHER" id="PTHR11905">
    <property type="entry name" value="ADAM A DISINTEGRIN AND METALLOPROTEASE DOMAIN"/>
    <property type="match status" value="1"/>
</dbReference>
<accession>A0ABD3V3Z4</accession>
<dbReference type="GO" id="GO:0008237">
    <property type="term" value="F:metallopeptidase activity"/>
    <property type="evidence" value="ECO:0007669"/>
    <property type="project" value="UniProtKB-KW"/>
</dbReference>
<evidence type="ECO:0000256" key="5">
    <source>
        <dbReference type="ARBA" id="ARBA00023049"/>
    </source>
</evidence>
<feature type="domain" description="Peptidase M12B" evidence="9">
    <location>
        <begin position="295"/>
        <end position="528"/>
    </location>
</feature>
<evidence type="ECO:0000256" key="4">
    <source>
        <dbReference type="ARBA" id="ARBA00022833"/>
    </source>
</evidence>
<dbReference type="InterPro" id="IPR024079">
    <property type="entry name" value="MetalloPept_cat_dom_sf"/>
</dbReference>
<dbReference type="EMBL" id="JBJQND010000013">
    <property type="protein sequence ID" value="KAL3856272.1"/>
    <property type="molecule type" value="Genomic_DNA"/>
</dbReference>
<feature type="binding site" evidence="8">
    <location>
        <position position="465"/>
    </location>
    <ligand>
        <name>Zn(2+)</name>
        <dbReference type="ChEBI" id="CHEBI:29105"/>
        <note>catalytic</note>
    </ligand>
</feature>
<comment type="caution">
    <text evidence="10">The sequence shown here is derived from an EMBL/GenBank/DDBJ whole genome shotgun (WGS) entry which is preliminary data.</text>
</comment>
<keyword evidence="4 8" id="KW-0862">Zinc</keyword>
<keyword evidence="6" id="KW-1015">Disulfide bond</keyword>